<reference evidence="2 3" key="1">
    <citation type="journal article" date="2024" name="Insects">
        <title>An Improved Chromosome-Level Genome Assembly of the Firefly Pyrocoelia pectoralis.</title>
        <authorList>
            <person name="Fu X."/>
            <person name="Meyer-Rochow V.B."/>
            <person name="Ballantyne L."/>
            <person name="Zhu X."/>
        </authorList>
    </citation>
    <scope>NUCLEOTIDE SEQUENCE [LARGE SCALE GENOMIC DNA]</scope>
    <source>
        <strain evidence="2">XCY_ONT2</strain>
    </source>
</reference>
<dbReference type="AlphaFoldDB" id="A0AAN7V590"/>
<comment type="caution">
    <text evidence="2">The sequence shown here is derived from an EMBL/GenBank/DDBJ whole genome shotgun (WGS) entry which is preliminary data.</text>
</comment>
<organism evidence="2 3">
    <name type="scientific">Pyrocoelia pectoralis</name>
    <dbReference type="NCBI Taxonomy" id="417401"/>
    <lineage>
        <taxon>Eukaryota</taxon>
        <taxon>Metazoa</taxon>
        <taxon>Ecdysozoa</taxon>
        <taxon>Arthropoda</taxon>
        <taxon>Hexapoda</taxon>
        <taxon>Insecta</taxon>
        <taxon>Pterygota</taxon>
        <taxon>Neoptera</taxon>
        <taxon>Endopterygota</taxon>
        <taxon>Coleoptera</taxon>
        <taxon>Polyphaga</taxon>
        <taxon>Elateriformia</taxon>
        <taxon>Elateroidea</taxon>
        <taxon>Lampyridae</taxon>
        <taxon>Lampyrinae</taxon>
        <taxon>Pyrocoelia</taxon>
    </lineage>
</organism>
<dbReference type="EMBL" id="JAVRBK010000007">
    <property type="protein sequence ID" value="KAK5641172.1"/>
    <property type="molecule type" value="Genomic_DNA"/>
</dbReference>
<sequence>MSNIVVYNNKDMVSNSRTVSSGKMSKPATFLRFNFNAREQFRYLARNYFKVLNLKEDSYVLDVGCGPGDITKYGLLPKLPKTTKKLVGIDISSDMINFAKMYHQDDKRLTYQVLDITTNELPNNFRETFDHVFSFYCLHFASDLRKAIENIHLMLKSNGEIFFSILLRAPVLDYYERVVKKDDWCQYMNYFKSRLGPFQHSTTSKELMESILKETGFKVNLCKEERKLFIDSKENFMGLMDSMNYLNIPKHLEEKFSLSQWEAVKEAGRDFIDEYGEEYTYYPYTLLIVHAKKY</sequence>
<dbReference type="PANTHER" id="PTHR43861">
    <property type="entry name" value="TRANS-ACONITATE 2-METHYLTRANSFERASE-RELATED"/>
    <property type="match status" value="1"/>
</dbReference>
<dbReference type="Pfam" id="PF08241">
    <property type="entry name" value="Methyltransf_11"/>
    <property type="match status" value="1"/>
</dbReference>
<dbReference type="InterPro" id="IPR013216">
    <property type="entry name" value="Methyltransf_11"/>
</dbReference>
<evidence type="ECO:0000259" key="1">
    <source>
        <dbReference type="Pfam" id="PF08241"/>
    </source>
</evidence>
<keyword evidence="3" id="KW-1185">Reference proteome</keyword>
<proteinExistence type="predicted"/>
<dbReference type="InterPro" id="IPR029063">
    <property type="entry name" value="SAM-dependent_MTases_sf"/>
</dbReference>
<evidence type="ECO:0000313" key="2">
    <source>
        <dbReference type="EMBL" id="KAK5641172.1"/>
    </source>
</evidence>
<gene>
    <name evidence="2" type="ORF">RI129_009719</name>
</gene>
<protein>
    <recommendedName>
        <fullName evidence="1">Methyltransferase type 11 domain-containing protein</fullName>
    </recommendedName>
</protein>
<name>A0AAN7V590_9COLE</name>
<evidence type="ECO:0000313" key="3">
    <source>
        <dbReference type="Proteomes" id="UP001329430"/>
    </source>
</evidence>
<dbReference type="SUPFAM" id="SSF53335">
    <property type="entry name" value="S-adenosyl-L-methionine-dependent methyltransferases"/>
    <property type="match status" value="1"/>
</dbReference>
<dbReference type="GO" id="GO:0008757">
    <property type="term" value="F:S-adenosylmethionine-dependent methyltransferase activity"/>
    <property type="evidence" value="ECO:0007669"/>
    <property type="project" value="InterPro"/>
</dbReference>
<dbReference type="Proteomes" id="UP001329430">
    <property type="component" value="Chromosome 7"/>
</dbReference>
<dbReference type="CDD" id="cd02440">
    <property type="entry name" value="AdoMet_MTases"/>
    <property type="match status" value="1"/>
</dbReference>
<feature type="domain" description="Methyltransferase type 11" evidence="1">
    <location>
        <begin position="61"/>
        <end position="163"/>
    </location>
</feature>
<accession>A0AAN7V590</accession>
<dbReference type="Gene3D" id="3.40.50.150">
    <property type="entry name" value="Vaccinia Virus protein VP39"/>
    <property type="match status" value="1"/>
</dbReference>
<dbReference type="PANTHER" id="PTHR43861:SF1">
    <property type="entry name" value="TRANS-ACONITATE 2-METHYLTRANSFERASE"/>
    <property type="match status" value="1"/>
</dbReference>